<name>A0A0F9SNR7_9ZZZZ</name>
<dbReference type="PANTHER" id="PTHR43578:SF3">
    <property type="entry name" value="NADH-QUINONE OXIDOREDUCTASE SUBUNIT F"/>
    <property type="match status" value="1"/>
</dbReference>
<dbReference type="FunFam" id="1.20.1440.230:FF:000001">
    <property type="entry name" value="Mitochondrial NADH dehydrogenase flavoprotein 1"/>
    <property type="match status" value="1"/>
</dbReference>
<accession>A0A0F9SNR7</accession>
<dbReference type="Pfam" id="PF01512">
    <property type="entry name" value="Complex1_51K"/>
    <property type="match status" value="1"/>
</dbReference>
<keyword evidence="5" id="KW-0411">Iron-sulfur</keyword>
<dbReference type="SMART" id="SM00928">
    <property type="entry name" value="NADH_4Fe-4S"/>
    <property type="match status" value="1"/>
</dbReference>
<keyword evidence="2" id="KW-0004">4Fe-4S</keyword>
<organism evidence="7">
    <name type="scientific">marine sediment metagenome</name>
    <dbReference type="NCBI Taxonomy" id="412755"/>
    <lineage>
        <taxon>unclassified sequences</taxon>
        <taxon>metagenomes</taxon>
        <taxon>ecological metagenomes</taxon>
    </lineage>
</organism>
<dbReference type="Gene3D" id="3.30.70.20">
    <property type="match status" value="1"/>
</dbReference>
<evidence type="ECO:0000256" key="2">
    <source>
        <dbReference type="ARBA" id="ARBA00022485"/>
    </source>
</evidence>
<dbReference type="Gene3D" id="1.20.1440.230">
    <property type="entry name" value="NADH-ubiquinone oxidoreductase 51kDa subunit, iron-sulphur binding domain"/>
    <property type="match status" value="1"/>
</dbReference>
<dbReference type="GO" id="GO:0051539">
    <property type="term" value="F:4 iron, 4 sulfur cluster binding"/>
    <property type="evidence" value="ECO:0007669"/>
    <property type="project" value="UniProtKB-KW"/>
</dbReference>
<dbReference type="EMBL" id="LAZR01002372">
    <property type="protein sequence ID" value="KKN30893.1"/>
    <property type="molecule type" value="Genomic_DNA"/>
</dbReference>
<evidence type="ECO:0000256" key="1">
    <source>
        <dbReference type="ARBA" id="ARBA00007523"/>
    </source>
</evidence>
<dbReference type="InterPro" id="IPR037207">
    <property type="entry name" value="Nuop51_4Fe4S-bd_sf"/>
</dbReference>
<protein>
    <recommendedName>
        <fullName evidence="6">4Fe-4S ferredoxin-type domain-containing protein</fullName>
    </recommendedName>
</protein>
<dbReference type="SUPFAM" id="SSF142984">
    <property type="entry name" value="Nqo1 middle domain-like"/>
    <property type="match status" value="1"/>
</dbReference>
<dbReference type="PROSITE" id="PS00198">
    <property type="entry name" value="4FE4S_FER_1"/>
    <property type="match status" value="1"/>
</dbReference>
<dbReference type="InterPro" id="IPR001949">
    <property type="entry name" value="NADH-UbQ_OxRdtase_51kDa_CS"/>
</dbReference>
<keyword evidence="3" id="KW-0479">Metal-binding</keyword>
<dbReference type="SUPFAM" id="SSF52833">
    <property type="entry name" value="Thioredoxin-like"/>
    <property type="match status" value="1"/>
</dbReference>
<evidence type="ECO:0000259" key="6">
    <source>
        <dbReference type="PROSITE" id="PS51379"/>
    </source>
</evidence>
<reference evidence="7" key="1">
    <citation type="journal article" date="2015" name="Nature">
        <title>Complex archaea that bridge the gap between prokaryotes and eukaryotes.</title>
        <authorList>
            <person name="Spang A."/>
            <person name="Saw J.H."/>
            <person name="Jorgensen S.L."/>
            <person name="Zaremba-Niedzwiedzka K."/>
            <person name="Martijn J."/>
            <person name="Lind A.E."/>
            <person name="van Eijk R."/>
            <person name="Schleper C."/>
            <person name="Guy L."/>
            <person name="Ettema T.J."/>
        </authorList>
    </citation>
    <scope>NUCLEOTIDE SEQUENCE</scope>
</reference>
<dbReference type="GO" id="GO:0046872">
    <property type="term" value="F:metal ion binding"/>
    <property type="evidence" value="ECO:0007669"/>
    <property type="project" value="UniProtKB-KW"/>
</dbReference>
<dbReference type="InterPro" id="IPR017900">
    <property type="entry name" value="4Fe4S_Fe_S_CS"/>
</dbReference>
<dbReference type="InterPro" id="IPR019554">
    <property type="entry name" value="Soluble_ligand-bd"/>
</dbReference>
<dbReference type="Pfam" id="PF10589">
    <property type="entry name" value="NADH_4Fe-4S"/>
    <property type="match status" value="1"/>
</dbReference>
<evidence type="ECO:0000256" key="5">
    <source>
        <dbReference type="ARBA" id="ARBA00023014"/>
    </source>
</evidence>
<dbReference type="SUPFAM" id="SSF140490">
    <property type="entry name" value="Nqo1C-terminal domain-like"/>
    <property type="match status" value="1"/>
</dbReference>
<dbReference type="CDD" id="cd02980">
    <property type="entry name" value="TRX_Fd_family"/>
    <property type="match status" value="1"/>
</dbReference>
<comment type="caution">
    <text evidence="7">The sequence shown here is derived from an EMBL/GenBank/DDBJ whole genome shotgun (WGS) entry which is preliminary data.</text>
</comment>
<feature type="domain" description="4Fe-4S ferredoxin-type" evidence="6">
    <location>
        <begin position="562"/>
        <end position="589"/>
    </location>
</feature>
<gene>
    <name evidence="7" type="ORF">LCGC14_0829430</name>
</gene>
<dbReference type="SUPFAM" id="SSF142019">
    <property type="entry name" value="Nqo1 FMN-binding domain-like"/>
    <property type="match status" value="1"/>
</dbReference>
<keyword evidence="4" id="KW-0408">Iron</keyword>
<dbReference type="PANTHER" id="PTHR43578">
    <property type="entry name" value="NADH-QUINONE OXIDOREDUCTASE SUBUNIT F"/>
    <property type="match status" value="1"/>
</dbReference>
<dbReference type="InterPro" id="IPR037225">
    <property type="entry name" value="Nuo51_FMN-bd_sf"/>
</dbReference>
<evidence type="ECO:0000256" key="4">
    <source>
        <dbReference type="ARBA" id="ARBA00023004"/>
    </source>
</evidence>
<dbReference type="Gene3D" id="3.40.30.10">
    <property type="entry name" value="Glutaredoxin"/>
    <property type="match status" value="1"/>
</dbReference>
<dbReference type="InterPro" id="IPR017896">
    <property type="entry name" value="4Fe4S_Fe-S-bd"/>
</dbReference>
<dbReference type="Gene3D" id="3.10.20.600">
    <property type="match status" value="1"/>
</dbReference>
<dbReference type="AlphaFoldDB" id="A0A0F9SNR7"/>
<comment type="similarity">
    <text evidence="1">Belongs to the complex I 51 kDa subunit family.</text>
</comment>
<dbReference type="Pfam" id="PF14697">
    <property type="entry name" value="Fer4_21"/>
    <property type="match status" value="1"/>
</dbReference>
<evidence type="ECO:0000256" key="3">
    <source>
        <dbReference type="ARBA" id="ARBA00022723"/>
    </source>
</evidence>
<dbReference type="GO" id="GO:0008137">
    <property type="term" value="F:NADH dehydrogenase (ubiquinone) activity"/>
    <property type="evidence" value="ECO:0007669"/>
    <property type="project" value="InterPro"/>
</dbReference>
<evidence type="ECO:0000313" key="7">
    <source>
        <dbReference type="EMBL" id="KKN30893.1"/>
    </source>
</evidence>
<dbReference type="Gene3D" id="3.40.50.11540">
    <property type="entry name" value="NADH-ubiquinone oxidoreductase 51kDa subunit"/>
    <property type="match status" value="1"/>
</dbReference>
<dbReference type="PROSITE" id="PS51379">
    <property type="entry name" value="4FE4S_FER_2"/>
    <property type="match status" value="2"/>
</dbReference>
<dbReference type="SUPFAM" id="SSF54862">
    <property type="entry name" value="4Fe-4S ferredoxins"/>
    <property type="match status" value="1"/>
</dbReference>
<sequence length="589" mass="64334">MSQKVVVGYGSCGIAAGAKEIRDILDEEIKKLDNGYELDITSCMGMCYQEPMVEIIDGEKRYVYGNVNKRAVKKIVDEHLKEGKVVEKNLVFSSDTETEDEQFLKSQTRLVLKNCGHINPERIEDYLEQGGYESTKKVLGSMSPEELRDYIKKSNLRGRGGAGFPTGMKWDFAAANDVEQKYFICNADEGDPGAFMDRSVLEGDPHAVLEGMILGSFAIGASQGYIYCRAEYPLAIKRLNIAIKQAKEKGFLGKNILGSGHDFDITIKEGAGAFVCGEETALMGSIEGFRGMPNMRPPFPANSGLWKAPTIINNVETLASIPRIINIGAEKYAEMGHERSGGTKVFAVTGKVKRSGLIEVPMGITLRELIFDIAGGIADDKEFKAVQLGGPTGGCLTYDLLDTQVDYESLMKTGAVVGSGGIVVADQSTCMVDMAKFFLGFAQNESCGKCTPCRIGTKRMLEVLNMICEGKGKEEHLEELKSIGDKIKKASLCALGGTAPNPVLTTIRYFEDEYMAHIKEKRCPAGVCRDLITVLINPEPCTGCEICKTSCPQDAIKGERKADHTIEQDKCIQCKICLDSCPFDAIYAE</sequence>
<proteinExistence type="inferred from homology"/>
<dbReference type="InterPro" id="IPR011538">
    <property type="entry name" value="Nuo51_FMN-bd"/>
</dbReference>
<dbReference type="GO" id="GO:0010181">
    <property type="term" value="F:FMN binding"/>
    <property type="evidence" value="ECO:0007669"/>
    <property type="project" value="InterPro"/>
</dbReference>
<dbReference type="FunFam" id="3.40.50.11540:FF:000001">
    <property type="entry name" value="NADH dehydrogenase [ubiquinone] flavoprotein 1, mitochondrial"/>
    <property type="match status" value="1"/>
</dbReference>
<dbReference type="InterPro" id="IPR036249">
    <property type="entry name" value="Thioredoxin-like_sf"/>
</dbReference>
<dbReference type="Gene3D" id="6.10.250.1450">
    <property type="match status" value="1"/>
</dbReference>
<dbReference type="Pfam" id="PF10531">
    <property type="entry name" value="SLBB"/>
    <property type="match status" value="1"/>
</dbReference>
<feature type="domain" description="4Fe-4S ferredoxin-type" evidence="6">
    <location>
        <begin position="532"/>
        <end position="561"/>
    </location>
</feature>
<dbReference type="InterPro" id="IPR019575">
    <property type="entry name" value="Nuop51_4Fe4S-bd"/>
</dbReference>
<dbReference type="PROSITE" id="PS00645">
    <property type="entry name" value="COMPLEX1_51K_2"/>
    <property type="match status" value="1"/>
</dbReference>